<feature type="transmembrane region" description="Helical" evidence="10">
    <location>
        <begin position="288"/>
        <end position="310"/>
    </location>
</feature>
<keyword evidence="4 10" id="KW-0812">Transmembrane</keyword>
<feature type="region of interest" description="Disordered" evidence="9">
    <location>
        <begin position="114"/>
        <end position="176"/>
    </location>
</feature>
<sequence length="628" mass="66606">MSARLRLGAAVAAVVAMSLLLGGTSARTLSNEELDAGEKEFVNEILRHGASSEGGESILSIAEESAEEAHGHGGGAGKGGEKAEESEGASEKNNATHVTLATVFDEAVNKEFQDESTVKNQDTGKSNYNVSLEKADAREETVVRINPNKALHPPESTADGQGSNEPAEEETQEEVDKVEELIDQQNNEYVLANPNTGGVAQQLDSVLLQDLTLMLVASSTSGMVLETLNMSPVSGYILSGSVLGPGGFGLLHRLVQIETISQLGVYMLLFVLGLEFKLEKLNGIKRVTLLGGLLEVALMAAAIGIIAFLSGGVAKSGLLLGATLSMSSTTIVLKSLEGHSNQVMFKRVVTGTLLCQDTVVGLLFALVPVFGLKELDSGALGSFFAKLVASLACFVLLSFVLSAFVMPTALSWIQRCGSVELLRLFSVAFCFTMASLGGVFGVSEELGAFAAGAIIGGVGHHGERTLQNINQLETVFVALFLCSIGIIMSPGFLAEHWVFFLTSFLAILAIKFLVFWLVLALLLTPKEGRIAWSVALALTPISEFAFVVIGRSYKLQIIKSSWYFLLVGVVGLSMLTSPLLIQGAKLGIRSAPDQHQHQAVEMSAETSTSASPPRRGPSPVVRRKHTLS</sequence>
<feature type="transmembrane region" description="Helical" evidence="10">
    <location>
        <begin position="530"/>
        <end position="550"/>
    </location>
</feature>
<evidence type="ECO:0000313" key="15">
    <source>
        <dbReference type="EMBL" id="QDZ22190.1"/>
    </source>
</evidence>
<proteinExistence type="predicted"/>
<accession>A0A5B8MS02</accession>
<dbReference type="PANTHER" id="PTHR16254:SF14">
    <property type="entry name" value="TRANSMEMBRANE AND COILED-COIL DOMAIN-CONTAINING PROTEIN 3"/>
    <property type="match status" value="1"/>
</dbReference>
<evidence type="ECO:0000256" key="5">
    <source>
        <dbReference type="ARBA" id="ARBA00022729"/>
    </source>
</evidence>
<keyword evidence="7" id="KW-0406">Ion transport</keyword>
<evidence type="ECO:0000259" key="12">
    <source>
        <dbReference type="Pfam" id="PF00999"/>
    </source>
</evidence>
<keyword evidence="16" id="KW-1185">Reference proteome</keyword>
<evidence type="ECO:0000256" key="11">
    <source>
        <dbReference type="SAM" id="SignalP"/>
    </source>
</evidence>
<dbReference type="InterPro" id="IPR038770">
    <property type="entry name" value="Na+/solute_symporter_sf"/>
</dbReference>
<feature type="transmembrane region" description="Helical" evidence="10">
    <location>
        <begin position="348"/>
        <end position="371"/>
    </location>
</feature>
<comment type="subcellular location">
    <subcellularLocation>
        <location evidence="1">Membrane</location>
        <topology evidence="1">Multi-pass membrane protein</topology>
    </subcellularLocation>
</comment>
<keyword evidence="3" id="KW-0050">Antiport</keyword>
<dbReference type="OrthoDB" id="1654420at2759"/>
<keyword evidence="5 11" id="KW-0732">Signal</keyword>
<reference evidence="13" key="2">
    <citation type="submission" date="2021-01" db="EMBL/GenBank/DDBJ databases">
        <authorList>
            <person name="Corre E."/>
            <person name="Pelletier E."/>
            <person name="Niang G."/>
            <person name="Scheremetjew M."/>
            <person name="Finn R."/>
            <person name="Kale V."/>
            <person name="Holt S."/>
            <person name="Cochrane G."/>
            <person name="Meng A."/>
            <person name="Brown T."/>
            <person name="Cohen L."/>
        </authorList>
    </citation>
    <scope>NUCLEOTIDE SEQUENCE</scope>
    <source>
        <strain evidence="13">CCMP1205</strain>
    </source>
</reference>
<evidence type="ECO:0000313" key="13">
    <source>
        <dbReference type="EMBL" id="CAD9712501.1"/>
    </source>
</evidence>
<feature type="compositionally biased region" description="Polar residues" evidence="9">
    <location>
        <begin position="118"/>
        <end position="130"/>
    </location>
</feature>
<evidence type="ECO:0000256" key="4">
    <source>
        <dbReference type="ARBA" id="ARBA00022692"/>
    </source>
</evidence>
<gene>
    <name evidence="15" type="ORF">A3770_07p47080</name>
    <name evidence="13" type="ORF">CPRI1469_LOCUS1342</name>
    <name evidence="14" type="ORF">CPRI1469_LOCUS1343</name>
</gene>
<name>A0A5B8MS02_9CHLO</name>
<evidence type="ECO:0000256" key="2">
    <source>
        <dbReference type="ARBA" id="ARBA00022448"/>
    </source>
</evidence>
<feature type="transmembrane region" description="Helical" evidence="10">
    <location>
        <begin position="383"/>
        <end position="409"/>
    </location>
</feature>
<feature type="transmembrane region" description="Helical" evidence="10">
    <location>
        <begin position="474"/>
        <end position="493"/>
    </location>
</feature>
<feature type="transmembrane region" description="Helical" evidence="10">
    <location>
        <begin position="316"/>
        <end position="336"/>
    </location>
</feature>
<dbReference type="EMBL" id="HBHL01002299">
    <property type="protein sequence ID" value="CAD9712501.1"/>
    <property type="molecule type" value="Transcribed_RNA"/>
</dbReference>
<dbReference type="Pfam" id="PF00999">
    <property type="entry name" value="Na_H_Exchanger"/>
    <property type="match status" value="1"/>
</dbReference>
<feature type="chain" id="PRO_5044096595" evidence="11">
    <location>
        <begin position="27"/>
        <end position="628"/>
    </location>
</feature>
<evidence type="ECO:0000256" key="1">
    <source>
        <dbReference type="ARBA" id="ARBA00004141"/>
    </source>
</evidence>
<feature type="signal peptide" evidence="11">
    <location>
        <begin position="1"/>
        <end position="26"/>
    </location>
</feature>
<feature type="transmembrane region" description="Helical" evidence="10">
    <location>
        <begin position="499"/>
        <end position="523"/>
    </location>
</feature>
<keyword evidence="2" id="KW-0813">Transport</keyword>
<dbReference type="InterPro" id="IPR045158">
    <property type="entry name" value="KEA4/5/6-like"/>
</dbReference>
<feature type="transmembrane region" description="Helical" evidence="10">
    <location>
        <begin position="562"/>
        <end position="581"/>
    </location>
</feature>
<dbReference type="PANTHER" id="PTHR16254">
    <property type="entry name" value="POTASSIUM/PROTON ANTIPORTER-RELATED"/>
    <property type="match status" value="1"/>
</dbReference>
<feature type="region of interest" description="Disordered" evidence="9">
    <location>
        <begin position="64"/>
        <end position="95"/>
    </location>
</feature>
<dbReference type="EMBL" id="CP031040">
    <property type="protein sequence ID" value="QDZ22190.1"/>
    <property type="molecule type" value="Genomic_DNA"/>
</dbReference>
<evidence type="ECO:0000313" key="16">
    <source>
        <dbReference type="Proteomes" id="UP000316726"/>
    </source>
</evidence>
<dbReference type="Gene3D" id="1.20.1530.20">
    <property type="match status" value="1"/>
</dbReference>
<evidence type="ECO:0000256" key="8">
    <source>
        <dbReference type="ARBA" id="ARBA00023136"/>
    </source>
</evidence>
<feature type="transmembrane region" description="Helical" evidence="10">
    <location>
        <begin position="259"/>
        <end position="276"/>
    </location>
</feature>
<feature type="compositionally biased region" description="Low complexity" evidence="9">
    <location>
        <begin position="606"/>
        <end position="620"/>
    </location>
</feature>
<feature type="transmembrane region" description="Helical" evidence="10">
    <location>
        <begin position="421"/>
        <end position="440"/>
    </location>
</feature>
<evidence type="ECO:0000256" key="6">
    <source>
        <dbReference type="ARBA" id="ARBA00022989"/>
    </source>
</evidence>
<reference evidence="15 16" key="1">
    <citation type="submission" date="2018-07" db="EMBL/GenBank/DDBJ databases">
        <title>The complete nuclear genome of the prasinophyte Chloropicon primus (CCMP1205).</title>
        <authorList>
            <person name="Pombert J.-F."/>
            <person name="Otis C."/>
            <person name="Turmel M."/>
            <person name="Lemieux C."/>
        </authorList>
    </citation>
    <scope>NUCLEOTIDE SEQUENCE [LARGE SCALE GENOMIC DNA]</scope>
    <source>
        <strain evidence="15 16">CCMP1205</strain>
    </source>
</reference>
<evidence type="ECO:0000256" key="3">
    <source>
        <dbReference type="ARBA" id="ARBA00022449"/>
    </source>
</evidence>
<feature type="region of interest" description="Disordered" evidence="9">
    <location>
        <begin position="599"/>
        <end position="628"/>
    </location>
</feature>
<evidence type="ECO:0000256" key="10">
    <source>
        <dbReference type="SAM" id="Phobius"/>
    </source>
</evidence>
<evidence type="ECO:0000256" key="9">
    <source>
        <dbReference type="SAM" id="MobiDB-lite"/>
    </source>
</evidence>
<dbReference type="GO" id="GO:0016020">
    <property type="term" value="C:membrane"/>
    <property type="evidence" value="ECO:0007669"/>
    <property type="project" value="UniProtKB-SubCell"/>
</dbReference>
<feature type="domain" description="Cation/H+ exchanger transmembrane" evidence="12">
    <location>
        <begin position="218"/>
        <end position="581"/>
    </location>
</feature>
<feature type="compositionally biased region" description="Basic and acidic residues" evidence="9">
    <location>
        <begin position="133"/>
        <end position="142"/>
    </location>
</feature>
<keyword evidence="8 10" id="KW-0472">Membrane</keyword>
<dbReference type="InterPro" id="IPR006153">
    <property type="entry name" value="Cation/H_exchanger_TM"/>
</dbReference>
<organism evidence="15 16">
    <name type="scientific">Chloropicon primus</name>
    <dbReference type="NCBI Taxonomy" id="1764295"/>
    <lineage>
        <taxon>Eukaryota</taxon>
        <taxon>Viridiplantae</taxon>
        <taxon>Chlorophyta</taxon>
        <taxon>Chloropicophyceae</taxon>
        <taxon>Chloropicales</taxon>
        <taxon>Chloropicaceae</taxon>
        <taxon>Chloropicon</taxon>
    </lineage>
</organism>
<evidence type="ECO:0000256" key="7">
    <source>
        <dbReference type="ARBA" id="ARBA00023065"/>
    </source>
</evidence>
<dbReference type="AlphaFoldDB" id="A0A5B8MS02"/>
<keyword evidence="6 10" id="KW-1133">Transmembrane helix</keyword>
<protein>
    <submittedName>
        <fullName evidence="15">Sodium/hydrogen exchanger</fullName>
    </submittedName>
</protein>
<dbReference type="Proteomes" id="UP000316726">
    <property type="component" value="Chromosome 7"/>
</dbReference>
<evidence type="ECO:0000313" key="14">
    <source>
        <dbReference type="EMBL" id="CAD9712502.1"/>
    </source>
</evidence>
<dbReference type="EMBL" id="HBHL01002300">
    <property type="protein sequence ID" value="CAD9712502.1"/>
    <property type="molecule type" value="Transcribed_RNA"/>
</dbReference>
<dbReference type="GO" id="GO:0015386">
    <property type="term" value="F:potassium:proton antiporter activity"/>
    <property type="evidence" value="ECO:0007669"/>
    <property type="project" value="InterPro"/>
</dbReference>